<sequence length="187" mass="19217">MAGLGIAAGMCLSPTASVAADGLIDAAPDVVEVTVPTPGEAVRWEMEARNLAAVSLPLSLVVSGVGSHLFDGPYPLELEVYETATGATVYRGVAAEAVDTLLELSPVPAGERTVLTGVVSLPADAGNEYQEASGTLSFEFRTRIDEAAPVGEEMPETGVDVSGWLWAAGLVGVVGAATVFSRKRWSA</sequence>
<dbReference type="EMBL" id="CP071696">
    <property type="protein sequence ID" value="QTX03322.1"/>
    <property type="molecule type" value="Genomic_DNA"/>
</dbReference>
<dbReference type="AlphaFoldDB" id="A0A975IMB1"/>
<reference evidence="2" key="1">
    <citation type="submission" date="2021-03" db="EMBL/GenBank/DDBJ databases">
        <title>Agromyces archimandritus sp. nov., isolated from the cockroach Archimandrita tessellata.</title>
        <authorList>
            <person name="Guzman J."/>
            <person name="Ortuzar M."/>
            <person name="Poehlein A."/>
            <person name="Daniel R."/>
            <person name="Trujillo M."/>
            <person name="Vilcinskas A."/>
        </authorList>
    </citation>
    <scope>NUCLEOTIDE SEQUENCE</scope>
    <source>
        <strain evidence="2">G127AT</strain>
    </source>
</reference>
<accession>A0A975IMB1</accession>
<gene>
    <name evidence="2" type="ORF">G127AT_07960</name>
</gene>
<evidence type="ECO:0000256" key="1">
    <source>
        <dbReference type="SAM" id="SignalP"/>
    </source>
</evidence>
<feature type="chain" id="PRO_5037984471" description="LPXTG cell wall anchor domain-containing protein" evidence="1">
    <location>
        <begin position="20"/>
        <end position="187"/>
    </location>
</feature>
<keyword evidence="1" id="KW-0732">Signal</keyword>
<keyword evidence="3" id="KW-1185">Reference proteome</keyword>
<organism evidence="2 3">
    <name type="scientific">Agromyces archimandritae</name>
    <dbReference type="NCBI Taxonomy" id="2781962"/>
    <lineage>
        <taxon>Bacteria</taxon>
        <taxon>Bacillati</taxon>
        <taxon>Actinomycetota</taxon>
        <taxon>Actinomycetes</taxon>
        <taxon>Micrococcales</taxon>
        <taxon>Microbacteriaceae</taxon>
        <taxon>Agromyces</taxon>
    </lineage>
</organism>
<feature type="signal peptide" evidence="1">
    <location>
        <begin position="1"/>
        <end position="19"/>
    </location>
</feature>
<evidence type="ECO:0008006" key="4">
    <source>
        <dbReference type="Google" id="ProtNLM"/>
    </source>
</evidence>
<evidence type="ECO:0000313" key="3">
    <source>
        <dbReference type="Proteomes" id="UP000671914"/>
    </source>
</evidence>
<proteinExistence type="predicted"/>
<dbReference type="KEGG" id="aarc:G127AT_07960"/>
<evidence type="ECO:0000313" key="2">
    <source>
        <dbReference type="EMBL" id="QTX03322.1"/>
    </source>
</evidence>
<dbReference type="RefSeq" id="WP_210895784.1">
    <property type="nucleotide sequence ID" value="NZ_CP071696.1"/>
</dbReference>
<protein>
    <recommendedName>
        <fullName evidence="4">LPXTG cell wall anchor domain-containing protein</fullName>
    </recommendedName>
</protein>
<name>A0A975IMB1_9MICO</name>
<dbReference type="Proteomes" id="UP000671914">
    <property type="component" value="Chromosome"/>
</dbReference>